<gene>
    <name evidence="1" type="ORF">SVUK_LOCUS16576</name>
</gene>
<reference evidence="1 2" key="1">
    <citation type="submission" date="2018-11" db="EMBL/GenBank/DDBJ databases">
        <authorList>
            <consortium name="Pathogen Informatics"/>
        </authorList>
    </citation>
    <scope>NUCLEOTIDE SEQUENCE [LARGE SCALE GENOMIC DNA]</scope>
</reference>
<evidence type="ECO:0000313" key="1">
    <source>
        <dbReference type="EMBL" id="VDM81578.1"/>
    </source>
</evidence>
<dbReference type="AlphaFoldDB" id="A0A3P7LQS4"/>
<dbReference type="OrthoDB" id="5833770at2759"/>
<dbReference type="EMBL" id="UYYB01113577">
    <property type="protein sequence ID" value="VDM81578.1"/>
    <property type="molecule type" value="Genomic_DNA"/>
</dbReference>
<name>A0A3P7LQS4_STRVU</name>
<accession>A0A3P7LQS4</accession>
<evidence type="ECO:0000313" key="2">
    <source>
        <dbReference type="Proteomes" id="UP000270094"/>
    </source>
</evidence>
<protein>
    <submittedName>
        <fullName evidence="1">Uncharacterized protein</fullName>
    </submittedName>
</protein>
<dbReference type="Proteomes" id="UP000270094">
    <property type="component" value="Unassembled WGS sequence"/>
</dbReference>
<proteinExistence type="predicted"/>
<organism evidence="1 2">
    <name type="scientific">Strongylus vulgaris</name>
    <name type="common">Blood worm</name>
    <dbReference type="NCBI Taxonomy" id="40348"/>
    <lineage>
        <taxon>Eukaryota</taxon>
        <taxon>Metazoa</taxon>
        <taxon>Ecdysozoa</taxon>
        <taxon>Nematoda</taxon>
        <taxon>Chromadorea</taxon>
        <taxon>Rhabditida</taxon>
        <taxon>Rhabditina</taxon>
        <taxon>Rhabditomorpha</taxon>
        <taxon>Strongyloidea</taxon>
        <taxon>Strongylidae</taxon>
        <taxon>Strongylus</taxon>
    </lineage>
</organism>
<keyword evidence="2" id="KW-1185">Reference proteome</keyword>
<sequence length="75" mass="8673">MSVHQVLRFASNADVFLIPPEKAVVRHYRHVRGWAFFLKEAETFGSFEETNVANDLLYALQTNVRQAVDENFPSF</sequence>